<proteinExistence type="predicted"/>
<dbReference type="EMBL" id="BMAW01083985">
    <property type="protein sequence ID" value="GFU36508.1"/>
    <property type="molecule type" value="Genomic_DNA"/>
</dbReference>
<sequence length="77" mass="8530">VILWLSWFAAIAEGYKKGESKYRAGRMKEEAKRRQKTVCSKKNVKATCPVFDRGSSVNSSAILTVSMIMISLSSVSI</sequence>
<organism evidence="1 2">
    <name type="scientific">Nephila pilipes</name>
    <name type="common">Giant wood spider</name>
    <name type="synonym">Nephila maculata</name>
    <dbReference type="NCBI Taxonomy" id="299642"/>
    <lineage>
        <taxon>Eukaryota</taxon>
        <taxon>Metazoa</taxon>
        <taxon>Ecdysozoa</taxon>
        <taxon>Arthropoda</taxon>
        <taxon>Chelicerata</taxon>
        <taxon>Arachnida</taxon>
        <taxon>Araneae</taxon>
        <taxon>Araneomorphae</taxon>
        <taxon>Entelegynae</taxon>
        <taxon>Araneoidea</taxon>
        <taxon>Nephilidae</taxon>
        <taxon>Nephila</taxon>
    </lineage>
</organism>
<dbReference type="AlphaFoldDB" id="A0A8X6QTY9"/>
<comment type="caution">
    <text evidence="1">The sequence shown here is derived from an EMBL/GenBank/DDBJ whole genome shotgun (WGS) entry which is preliminary data.</text>
</comment>
<gene>
    <name evidence="1" type="ORF">NPIL_529911</name>
</gene>
<accession>A0A8X6QTY9</accession>
<keyword evidence="2" id="KW-1185">Reference proteome</keyword>
<protein>
    <submittedName>
        <fullName evidence="1">Uncharacterized protein</fullName>
    </submittedName>
</protein>
<feature type="non-terminal residue" evidence="1">
    <location>
        <position position="1"/>
    </location>
</feature>
<reference evidence="1" key="1">
    <citation type="submission" date="2020-08" db="EMBL/GenBank/DDBJ databases">
        <title>Multicomponent nature underlies the extraordinary mechanical properties of spider dragline silk.</title>
        <authorList>
            <person name="Kono N."/>
            <person name="Nakamura H."/>
            <person name="Mori M."/>
            <person name="Yoshida Y."/>
            <person name="Ohtoshi R."/>
            <person name="Malay A.D."/>
            <person name="Moran D.A.P."/>
            <person name="Tomita M."/>
            <person name="Numata K."/>
            <person name="Arakawa K."/>
        </authorList>
    </citation>
    <scope>NUCLEOTIDE SEQUENCE</scope>
</reference>
<evidence type="ECO:0000313" key="2">
    <source>
        <dbReference type="Proteomes" id="UP000887013"/>
    </source>
</evidence>
<name>A0A8X6QTY9_NEPPI</name>
<evidence type="ECO:0000313" key="1">
    <source>
        <dbReference type="EMBL" id="GFU36508.1"/>
    </source>
</evidence>
<dbReference type="Proteomes" id="UP000887013">
    <property type="component" value="Unassembled WGS sequence"/>
</dbReference>